<dbReference type="GO" id="GO:0016787">
    <property type="term" value="F:hydrolase activity"/>
    <property type="evidence" value="ECO:0007669"/>
    <property type="project" value="UniProtKB-KW"/>
</dbReference>
<dbReference type="Gene3D" id="3.30.70.240">
    <property type="match status" value="1"/>
</dbReference>
<dbReference type="GO" id="GO:0051607">
    <property type="term" value="P:defense response to virus"/>
    <property type="evidence" value="ECO:0007669"/>
    <property type="project" value="UniProtKB-UniRule"/>
</dbReference>
<keyword evidence="11" id="KW-1185">Reference proteome</keyword>
<keyword evidence="5 9" id="KW-0255">Endonuclease</keyword>
<keyword evidence="7 9" id="KW-0460">Magnesium</keyword>
<proteinExistence type="inferred from homology"/>
<evidence type="ECO:0000256" key="2">
    <source>
        <dbReference type="ARBA" id="ARBA00009959"/>
    </source>
</evidence>
<keyword evidence="4 9" id="KW-0479">Metal-binding</keyword>
<comment type="caution">
    <text evidence="10">The sequence shown here is derived from an EMBL/GenBank/DDBJ whole genome shotgun (WGS) entry which is preliminary data.</text>
</comment>
<dbReference type="AlphaFoldDB" id="A0A497XNZ6"/>
<name>A0A497XNZ6_9AQUI</name>
<dbReference type="PANTHER" id="PTHR34405">
    <property type="entry name" value="CRISPR-ASSOCIATED ENDORIBONUCLEASE CAS2"/>
    <property type="match status" value="1"/>
</dbReference>
<evidence type="ECO:0000256" key="7">
    <source>
        <dbReference type="ARBA" id="ARBA00022842"/>
    </source>
</evidence>
<evidence type="ECO:0000313" key="10">
    <source>
        <dbReference type="EMBL" id="RLJ70696.1"/>
    </source>
</evidence>
<dbReference type="RefSeq" id="WP_121010785.1">
    <property type="nucleotide sequence ID" value="NZ_RCCJ01000001.1"/>
</dbReference>
<keyword evidence="6 9" id="KW-0378">Hydrolase</keyword>
<dbReference type="HAMAP" id="MF_01471">
    <property type="entry name" value="Cas2"/>
    <property type="match status" value="1"/>
</dbReference>
<comment type="similarity">
    <text evidence="2 9">Belongs to the CRISPR-associated endoribonuclease Cas2 protein family.</text>
</comment>
<feature type="binding site" evidence="9">
    <location>
        <position position="8"/>
    </location>
    <ligand>
        <name>Mg(2+)</name>
        <dbReference type="ChEBI" id="CHEBI:18420"/>
        <note>catalytic</note>
    </ligand>
</feature>
<dbReference type="CDD" id="cd09725">
    <property type="entry name" value="Cas2_I_II_III"/>
    <property type="match status" value="1"/>
</dbReference>
<keyword evidence="3 9" id="KW-0540">Nuclease</keyword>
<evidence type="ECO:0000256" key="9">
    <source>
        <dbReference type="HAMAP-Rule" id="MF_01471"/>
    </source>
</evidence>
<protein>
    <recommendedName>
        <fullName evidence="9">CRISPR-associated endoribonuclease Cas2</fullName>
        <ecNumber evidence="9">3.1.-.-</ecNumber>
    </recommendedName>
</protein>
<sequence>MRVILVYDIAVSEPADQSRLNRVRKVVRKYINHVQKSVFEGDISPSKLERLEHEVLSVVDRDRDFVIIYVFESGTSYERRIITNSDDPTKNVI</sequence>
<evidence type="ECO:0000313" key="11">
    <source>
        <dbReference type="Proteomes" id="UP000267841"/>
    </source>
</evidence>
<organism evidence="10 11">
    <name type="scientific">Hydrogenivirga caldilitoris</name>
    <dbReference type="NCBI Taxonomy" id="246264"/>
    <lineage>
        <taxon>Bacteria</taxon>
        <taxon>Pseudomonadati</taxon>
        <taxon>Aquificota</taxon>
        <taxon>Aquificia</taxon>
        <taxon>Aquificales</taxon>
        <taxon>Aquificaceae</taxon>
        <taxon>Hydrogenivirga</taxon>
    </lineage>
</organism>
<accession>A0A497XNZ6</accession>
<dbReference type="OrthoDB" id="279819at2"/>
<evidence type="ECO:0000256" key="1">
    <source>
        <dbReference type="ARBA" id="ARBA00001946"/>
    </source>
</evidence>
<gene>
    <name evidence="9" type="primary">cas2</name>
    <name evidence="10" type="ORF">BCF55_0977</name>
</gene>
<reference evidence="10 11" key="1">
    <citation type="submission" date="2018-10" db="EMBL/GenBank/DDBJ databases">
        <title>Genomic Encyclopedia of Archaeal and Bacterial Type Strains, Phase II (KMG-II): from individual species to whole genera.</title>
        <authorList>
            <person name="Goeker M."/>
        </authorList>
    </citation>
    <scope>NUCLEOTIDE SEQUENCE [LARGE SCALE GENOMIC DNA]</scope>
    <source>
        <strain evidence="10 11">DSM 16510</strain>
    </source>
</reference>
<dbReference type="GO" id="GO:0043571">
    <property type="term" value="P:maintenance of CRISPR repeat elements"/>
    <property type="evidence" value="ECO:0007669"/>
    <property type="project" value="UniProtKB-UniRule"/>
</dbReference>
<dbReference type="GO" id="GO:0046872">
    <property type="term" value="F:metal ion binding"/>
    <property type="evidence" value="ECO:0007669"/>
    <property type="project" value="UniProtKB-UniRule"/>
</dbReference>
<comment type="cofactor">
    <cofactor evidence="1 9">
        <name>Mg(2+)</name>
        <dbReference type="ChEBI" id="CHEBI:18420"/>
    </cofactor>
</comment>
<dbReference type="EMBL" id="RCCJ01000001">
    <property type="protein sequence ID" value="RLJ70696.1"/>
    <property type="molecule type" value="Genomic_DNA"/>
</dbReference>
<evidence type="ECO:0000256" key="4">
    <source>
        <dbReference type="ARBA" id="ARBA00022723"/>
    </source>
</evidence>
<evidence type="ECO:0000256" key="8">
    <source>
        <dbReference type="ARBA" id="ARBA00023118"/>
    </source>
</evidence>
<dbReference type="Proteomes" id="UP000267841">
    <property type="component" value="Unassembled WGS sequence"/>
</dbReference>
<evidence type="ECO:0000256" key="3">
    <source>
        <dbReference type="ARBA" id="ARBA00022722"/>
    </source>
</evidence>
<dbReference type="SUPFAM" id="SSF143430">
    <property type="entry name" value="TTP0101/SSO1404-like"/>
    <property type="match status" value="1"/>
</dbReference>
<dbReference type="EC" id="3.1.-.-" evidence="9"/>
<dbReference type="GO" id="GO:0004521">
    <property type="term" value="F:RNA endonuclease activity"/>
    <property type="evidence" value="ECO:0007669"/>
    <property type="project" value="InterPro"/>
</dbReference>
<comment type="function">
    <text evidence="9">CRISPR (clustered regularly interspaced short palindromic repeat), is an adaptive immune system that provides protection against mobile genetic elements (viruses, transposable elements and conjugative plasmids). CRISPR clusters contain sequences complementary to antecedent mobile elements and target invading nucleic acids. CRISPR clusters are transcribed and processed into CRISPR RNA (crRNA). Functions as a ssRNA-specific endoribonuclease. Involved in the integration of spacer DNA into the CRISPR cassette.</text>
</comment>
<dbReference type="InterPro" id="IPR021127">
    <property type="entry name" value="CRISPR_associated_Cas2"/>
</dbReference>
<dbReference type="NCBIfam" id="TIGR01573">
    <property type="entry name" value="cas2"/>
    <property type="match status" value="1"/>
</dbReference>
<evidence type="ECO:0000256" key="6">
    <source>
        <dbReference type="ARBA" id="ARBA00022801"/>
    </source>
</evidence>
<comment type="subunit">
    <text evidence="9">Homodimer, forms a heterotetramer with a Cas1 homodimer.</text>
</comment>
<dbReference type="InterPro" id="IPR019199">
    <property type="entry name" value="Virulence_VapD/CRISPR_Cas2"/>
</dbReference>
<evidence type="ECO:0000256" key="5">
    <source>
        <dbReference type="ARBA" id="ARBA00022759"/>
    </source>
</evidence>
<dbReference type="Pfam" id="PF09827">
    <property type="entry name" value="CRISPR_Cas2"/>
    <property type="match status" value="1"/>
</dbReference>
<keyword evidence="8 9" id="KW-0051">Antiviral defense</keyword>